<evidence type="ECO:0000256" key="1">
    <source>
        <dbReference type="ARBA" id="ARBA00006174"/>
    </source>
</evidence>
<dbReference type="RefSeq" id="WP_237818234.1">
    <property type="nucleotide sequence ID" value="NZ_JAKLTQ010000002.1"/>
</dbReference>
<dbReference type="InterPro" id="IPR042188">
    <property type="entry name" value="MmgE/PrpD_sf_2"/>
</dbReference>
<comment type="similarity">
    <text evidence="1">Belongs to the PrpD family.</text>
</comment>
<proteinExistence type="inferred from homology"/>
<organism evidence="5 6">
    <name type="scientific">Arthrobacter hankyongi</name>
    <dbReference type="NCBI Taxonomy" id="2904801"/>
    <lineage>
        <taxon>Bacteria</taxon>
        <taxon>Bacillati</taxon>
        <taxon>Actinomycetota</taxon>
        <taxon>Actinomycetes</taxon>
        <taxon>Micrococcales</taxon>
        <taxon>Micrococcaceae</taxon>
        <taxon>Arthrobacter</taxon>
    </lineage>
</organism>
<dbReference type="EMBL" id="JAKLTQ010000002">
    <property type="protein sequence ID" value="MCG2621127.1"/>
    <property type="molecule type" value="Genomic_DNA"/>
</dbReference>
<keyword evidence="6" id="KW-1185">Reference proteome</keyword>
<reference evidence="5" key="1">
    <citation type="submission" date="2022-01" db="EMBL/GenBank/DDBJ databases">
        <authorList>
            <person name="Jo J.-H."/>
            <person name="Im W.-T."/>
        </authorList>
    </citation>
    <scope>NUCLEOTIDE SEQUENCE</scope>
    <source>
        <strain evidence="5">I2-34</strain>
    </source>
</reference>
<protein>
    <submittedName>
        <fullName evidence="5">MmgE/PrpD family protein</fullName>
    </submittedName>
</protein>
<dbReference type="Pfam" id="PF19305">
    <property type="entry name" value="MmgE_PrpD_C"/>
    <property type="match status" value="1"/>
</dbReference>
<evidence type="ECO:0000313" key="6">
    <source>
        <dbReference type="Proteomes" id="UP001165368"/>
    </source>
</evidence>
<dbReference type="Gene3D" id="1.10.4100.10">
    <property type="entry name" value="2-methylcitrate dehydratase PrpD"/>
    <property type="match status" value="1"/>
</dbReference>
<feature type="domain" description="MmgE/PrpD N-terminal" evidence="3">
    <location>
        <begin position="25"/>
        <end position="248"/>
    </location>
</feature>
<accession>A0ABS9L3R3</accession>
<dbReference type="InterPro" id="IPR005656">
    <property type="entry name" value="MmgE_PrpD"/>
</dbReference>
<dbReference type="PANTHER" id="PTHR16943:SF8">
    <property type="entry name" value="2-METHYLCITRATE DEHYDRATASE"/>
    <property type="match status" value="1"/>
</dbReference>
<sequence>MGAVTRTLSSHSTTQAQDTVASKHARFIVNLSYDQLPEQAIAQAKSMLVDGLACGLAATRTDIGAALQQWLPDVPGAHAVLATSRKTDARSAVLTNGTLMHALDFDDIPHFAAVELPPALAIAETREVTGEEVIVALVAGFEVAARVTTMLAHGRPQHPIGTAGAIGAAAVAAKLLKLDEEKAILALSIAASMSSGLTENFGTFTKPLHAGRAAEAGYLAATLAQSGWTADPGVFEGRKGFFAAYCDPEAEVEVHYGSATEDFWITRVPMDLSAGSPLNENRFPPTHTGSMPNPSKVGLGAPSDQLRGGPNLSRGPSFKPWPACGGNNAVLTAMFSMIDRPEFDRGSIAGIEITVPTDPERGAVFRTWPQTPLEGKFSLPYGIAAAWLDGKVTVDSYEQETFDRIQEAGLLSEIALTIDPDFIKLAPAVPSVDDCNWAAVTVRFDDGSTETSWAFNRGVEMGTAAVDEKFVALARPFFGDAADRLVQRLRNIDEVHDIQSLLGELYF</sequence>
<dbReference type="PANTHER" id="PTHR16943">
    <property type="entry name" value="2-METHYLCITRATE DEHYDRATASE-RELATED"/>
    <property type="match status" value="1"/>
</dbReference>
<dbReference type="SUPFAM" id="SSF103378">
    <property type="entry name" value="2-methylcitrate dehydratase PrpD"/>
    <property type="match status" value="2"/>
</dbReference>
<dbReference type="InterPro" id="IPR042183">
    <property type="entry name" value="MmgE/PrpD_sf_1"/>
</dbReference>
<gene>
    <name evidence="5" type="ORF">LVY72_04270</name>
</gene>
<evidence type="ECO:0000259" key="4">
    <source>
        <dbReference type="Pfam" id="PF19305"/>
    </source>
</evidence>
<dbReference type="InterPro" id="IPR045337">
    <property type="entry name" value="MmgE_PrpD_C"/>
</dbReference>
<dbReference type="Gene3D" id="3.30.1330.120">
    <property type="entry name" value="2-methylcitrate dehydratase PrpD"/>
    <property type="match status" value="1"/>
</dbReference>
<dbReference type="InterPro" id="IPR036148">
    <property type="entry name" value="MmgE/PrpD_sf"/>
</dbReference>
<feature type="region of interest" description="Disordered" evidence="2">
    <location>
        <begin position="276"/>
        <end position="295"/>
    </location>
</feature>
<comment type="caution">
    <text evidence="5">The sequence shown here is derived from an EMBL/GenBank/DDBJ whole genome shotgun (WGS) entry which is preliminary data.</text>
</comment>
<evidence type="ECO:0000256" key="2">
    <source>
        <dbReference type="SAM" id="MobiDB-lite"/>
    </source>
</evidence>
<dbReference type="InterPro" id="IPR045336">
    <property type="entry name" value="MmgE_PrpD_N"/>
</dbReference>
<dbReference type="Pfam" id="PF03972">
    <property type="entry name" value="MmgE_PrpD_N"/>
    <property type="match status" value="1"/>
</dbReference>
<name>A0ABS9L3R3_9MICC</name>
<evidence type="ECO:0000313" key="5">
    <source>
        <dbReference type="EMBL" id="MCG2621127.1"/>
    </source>
</evidence>
<evidence type="ECO:0000259" key="3">
    <source>
        <dbReference type="Pfam" id="PF03972"/>
    </source>
</evidence>
<dbReference type="Proteomes" id="UP001165368">
    <property type="component" value="Unassembled WGS sequence"/>
</dbReference>
<feature type="domain" description="MmgE/PrpD C-terminal" evidence="4">
    <location>
        <begin position="321"/>
        <end position="484"/>
    </location>
</feature>